<dbReference type="Gene3D" id="3.10.50.40">
    <property type="match status" value="1"/>
</dbReference>
<sequence length="446" mass="49267">MNITETSTEGLRREYTVVIPAADVAGRVDAQLKEIGKTVRMPGFRPGKVPMSVLKQRYGQSVMGEVLDKAMSDSAAKVVEQHSLRPALQPKVEIVKFEVENAASDLEFKLAYEVLPEFEPADLSGVAIEKPVVEITDEQVDEAVGRIAAGRKTSAPLTEDRPAAKGDIVVIDFDGSVDGEKRPGMKGEGHELELGSGSFIDTFEEQLEGTRAGDHRTVNVTFPEGYHAAELAGKAAVFEVDVKEVKQAVEATIDDEFAKGLGFDDLAALKTVIRDRLGGDYTVMSRLRAKRALLDQLAELHSFEVPQGMVDIEFDQIWKRLQDELKAGDAGEDAGKDEEELRKEYRDIAVRRVRLGLVLSEIGQKNNITVAREELNQAVLAEVRRYPGQEREVFDFFKNNPQAVESLRAPVFEDKVVDFILGQVKVTEKPVSAEELMQDPDEEEAA</sequence>
<dbReference type="GO" id="GO:0015031">
    <property type="term" value="P:protein transport"/>
    <property type="evidence" value="ECO:0007669"/>
    <property type="project" value="UniProtKB-UniRule"/>
</dbReference>
<evidence type="ECO:0000256" key="5">
    <source>
        <dbReference type="ARBA" id="ARBA00022618"/>
    </source>
</evidence>
<dbReference type="Pfam" id="PF00254">
    <property type="entry name" value="FKBP_C"/>
    <property type="match status" value="1"/>
</dbReference>
<keyword evidence="7 12" id="KW-0143">Chaperone</keyword>
<keyword evidence="6 12" id="KW-0697">Rotamase</keyword>
<dbReference type="Pfam" id="PF05697">
    <property type="entry name" value="Trigger_N"/>
    <property type="match status" value="1"/>
</dbReference>
<evidence type="ECO:0000259" key="15">
    <source>
        <dbReference type="PROSITE" id="PS50059"/>
    </source>
</evidence>
<dbReference type="RefSeq" id="WP_145750231.1">
    <property type="nucleotide sequence ID" value="NZ_VITN01000006.1"/>
</dbReference>
<dbReference type="HAMAP" id="MF_00303">
    <property type="entry name" value="Trigger_factor_Tig"/>
    <property type="match status" value="1"/>
</dbReference>
<evidence type="ECO:0000256" key="14">
    <source>
        <dbReference type="RuleBase" id="RU003914"/>
    </source>
</evidence>
<comment type="subcellular location">
    <subcellularLocation>
        <location evidence="12">Cytoplasm</location>
    </subcellularLocation>
    <text evidence="12">About half TF is bound to the ribosome near the polypeptide exit tunnel while the other half is free in the cytoplasm.</text>
</comment>
<evidence type="ECO:0000256" key="10">
    <source>
        <dbReference type="ARBA" id="ARBA00024849"/>
    </source>
</evidence>
<evidence type="ECO:0000256" key="6">
    <source>
        <dbReference type="ARBA" id="ARBA00023110"/>
    </source>
</evidence>
<dbReference type="InterPro" id="IPR008881">
    <property type="entry name" value="Trigger_fac_ribosome-bd_bac"/>
</dbReference>
<keyword evidence="8 12" id="KW-0413">Isomerase</keyword>
<evidence type="ECO:0000256" key="2">
    <source>
        <dbReference type="ARBA" id="ARBA00005464"/>
    </source>
</evidence>
<dbReference type="Gene3D" id="1.10.3120.10">
    <property type="entry name" value="Trigger factor, C-terminal domain"/>
    <property type="match status" value="1"/>
</dbReference>
<comment type="domain">
    <text evidence="12">Consists of 3 domains; the N-terminus binds the ribosome, the middle domain has PPIase activity, while the C-terminus has intrinsic chaperone activity on its own.</text>
</comment>
<dbReference type="GO" id="GO:0043022">
    <property type="term" value="F:ribosome binding"/>
    <property type="evidence" value="ECO:0007669"/>
    <property type="project" value="TreeGrafter"/>
</dbReference>
<dbReference type="Proteomes" id="UP000319859">
    <property type="component" value="Unassembled WGS sequence"/>
</dbReference>
<dbReference type="InterPro" id="IPR027304">
    <property type="entry name" value="Trigger_fact/SurA_dom_sf"/>
</dbReference>
<evidence type="ECO:0000256" key="8">
    <source>
        <dbReference type="ARBA" id="ARBA00023235"/>
    </source>
</evidence>
<name>A0A560FGH4_9PROT</name>
<dbReference type="GO" id="GO:0051301">
    <property type="term" value="P:cell division"/>
    <property type="evidence" value="ECO:0007669"/>
    <property type="project" value="UniProtKB-KW"/>
</dbReference>
<keyword evidence="5 12" id="KW-0132">Cell division</keyword>
<evidence type="ECO:0000256" key="11">
    <source>
        <dbReference type="ARBA" id="ARBA00029986"/>
    </source>
</evidence>
<dbReference type="FunFam" id="3.10.50.40:FF:000001">
    <property type="entry name" value="Trigger factor"/>
    <property type="match status" value="1"/>
</dbReference>
<dbReference type="PIRSF" id="PIRSF003095">
    <property type="entry name" value="Trigger_factor"/>
    <property type="match status" value="1"/>
</dbReference>
<dbReference type="PANTHER" id="PTHR30560">
    <property type="entry name" value="TRIGGER FACTOR CHAPERONE AND PEPTIDYL-PROLYL CIS/TRANS ISOMERASE"/>
    <property type="match status" value="1"/>
</dbReference>
<dbReference type="GO" id="GO:0005737">
    <property type="term" value="C:cytoplasm"/>
    <property type="evidence" value="ECO:0007669"/>
    <property type="project" value="UniProtKB-SubCell"/>
</dbReference>
<comment type="function">
    <text evidence="10 12">Involved in protein export. Acts as a chaperone by maintaining the newly synthesized protein in an open conformation. Functions as a peptidyl-prolyl cis-trans isomerase.</text>
</comment>
<dbReference type="Gene3D" id="3.30.70.1050">
    <property type="entry name" value="Trigger factor ribosome-binding domain"/>
    <property type="match status" value="1"/>
</dbReference>
<evidence type="ECO:0000256" key="13">
    <source>
        <dbReference type="PROSITE-ProRule" id="PRU00277"/>
    </source>
</evidence>
<dbReference type="GO" id="GO:0051083">
    <property type="term" value="P:'de novo' cotranslational protein folding"/>
    <property type="evidence" value="ECO:0007669"/>
    <property type="project" value="TreeGrafter"/>
</dbReference>
<dbReference type="EMBL" id="VITN01000006">
    <property type="protein sequence ID" value="TWB20715.1"/>
    <property type="molecule type" value="Genomic_DNA"/>
</dbReference>
<dbReference type="PROSITE" id="PS50059">
    <property type="entry name" value="FKBP_PPIASE"/>
    <property type="match status" value="1"/>
</dbReference>
<keyword evidence="9 12" id="KW-0131">Cell cycle</keyword>
<comment type="catalytic activity">
    <reaction evidence="1 12 13">
        <text>[protein]-peptidylproline (omega=180) = [protein]-peptidylproline (omega=0)</text>
        <dbReference type="Rhea" id="RHEA:16237"/>
        <dbReference type="Rhea" id="RHEA-COMP:10747"/>
        <dbReference type="Rhea" id="RHEA-COMP:10748"/>
        <dbReference type="ChEBI" id="CHEBI:83833"/>
        <dbReference type="ChEBI" id="CHEBI:83834"/>
        <dbReference type="EC" id="5.2.1.8"/>
    </reaction>
</comment>
<evidence type="ECO:0000256" key="7">
    <source>
        <dbReference type="ARBA" id="ARBA00023186"/>
    </source>
</evidence>
<dbReference type="PANTHER" id="PTHR30560:SF3">
    <property type="entry name" value="TRIGGER FACTOR-LIKE PROTEIN TIG, CHLOROPLASTIC"/>
    <property type="match status" value="1"/>
</dbReference>
<dbReference type="AlphaFoldDB" id="A0A560FGH4"/>
<dbReference type="EC" id="5.2.1.8" evidence="3 12"/>
<dbReference type="InterPro" id="IPR037041">
    <property type="entry name" value="Trigger_fac_C_sf"/>
</dbReference>
<dbReference type="NCBIfam" id="TIGR00115">
    <property type="entry name" value="tig"/>
    <property type="match status" value="1"/>
</dbReference>
<dbReference type="InterPro" id="IPR001179">
    <property type="entry name" value="PPIase_FKBP_dom"/>
</dbReference>
<dbReference type="SUPFAM" id="SSF54534">
    <property type="entry name" value="FKBP-like"/>
    <property type="match status" value="1"/>
</dbReference>
<dbReference type="GO" id="GO:0043335">
    <property type="term" value="P:protein unfolding"/>
    <property type="evidence" value="ECO:0007669"/>
    <property type="project" value="TreeGrafter"/>
</dbReference>
<dbReference type="InterPro" id="IPR005215">
    <property type="entry name" value="Trig_fac"/>
</dbReference>
<feature type="domain" description="PPIase FKBP-type" evidence="15">
    <location>
        <begin position="166"/>
        <end position="246"/>
    </location>
</feature>
<dbReference type="SUPFAM" id="SSF102735">
    <property type="entry name" value="Trigger factor ribosome-binding domain"/>
    <property type="match status" value="1"/>
</dbReference>
<accession>A0A560FGH4</accession>
<evidence type="ECO:0000256" key="4">
    <source>
        <dbReference type="ARBA" id="ARBA00016902"/>
    </source>
</evidence>
<protein>
    <recommendedName>
        <fullName evidence="4 12">Trigger factor</fullName>
        <shortName evidence="12">TF</shortName>
        <ecNumber evidence="3 12">5.2.1.8</ecNumber>
    </recommendedName>
    <alternativeName>
        <fullName evidence="11 12">PPIase</fullName>
    </alternativeName>
</protein>
<evidence type="ECO:0000256" key="1">
    <source>
        <dbReference type="ARBA" id="ARBA00000971"/>
    </source>
</evidence>
<dbReference type="GO" id="GO:0044183">
    <property type="term" value="F:protein folding chaperone"/>
    <property type="evidence" value="ECO:0007669"/>
    <property type="project" value="TreeGrafter"/>
</dbReference>
<evidence type="ECO:0000256" key="3">
    <source>
        <dbReference type="ARBA" id="ARBA00013194"/>
    </source>
</evidence>
<reference evidence="16 17" key="1">
    <citation type="submission" date="2019-06" db="EMBL/GenBank/DDBJ databases">
        <title>Genomic Encyclopedia of Type Strains, Phase IV (KMG-V): Genome sequencing to study the core and pangenomes of soil and plant-associated prokaryotes.</title>
        <authorList>
            <person name="Whitman W."/>
        </authorList>
    </citation>
    <scope>NUCLEOTIDE SEQUENCE [LARGE SCALE GENOMIC DNA]</scope>
    <source>
        <strain evidence="16 17">BR 11880</strain>
    </source>
</reference>
<dbReference type="GO" id="GO:0003755">
    <property type="term" value="F:peptidyl-prolyl cis-trans isomerase activity"/>
    <property type="evidence" value="ECO:0007669"/>
    <property type="project" value="UniProtKB-UniRule"/>
</dbReference>
<dbReference type="Pfam" id="PF05698">
    <property type="entry name" value="Trigger_C"/>
    <property type="match status" value="1"/>
</dbReference>
<dbReference type="SUPFAM" id="SSF109998">
    <property type="entry name" value="Triger factor/SurA peptide-binding domain-like"/>
    <property type="match status" value="1"/>
</dbReference>
<evidence type="ECO:0000256" key="12">
    <source>
        <dbReference type="HAMAP-Rule" id="MF_00303"/>
    </source>
</evidence>
<gene>
    <name evidence="12" type="primary">tig</name>
    <name evidence="16" type="ORF">FBZ89_106116</name>
</gene>
<evidence type="ECO:0000313" key="16">
    <source>
        <dbReference type="EMBL" id="TWB20715.1"/>
    </source>
</evidence>
<comment type="similarity">
    <text evidence="2 12 14">Belongs to the FKBP-type PPIase family. Tig subfamily.</text>
</comment>
<dbReference type="InterPro" id="IPR046357">
    <property type="entry name" value="PPIase_dom_sf"/>
</dbReference>
<comment type="caution">
    <text evidence="16">The sequence shown here is derived from an EMBL/GenBank/DDBJ whole genome shotgun (WGS) entry which is preliminary data.</text>
</comment>
<organism evidence="16 17">
    <name type="scientific">Nitrospirillum amazonense</name>
    <dbReference type="NCBI Taxonomy" id="28077"/>
    <lineage>
        <taxon>Bacteria</taxon>
        <taxon>Pseudomonadati</taxon>
        <taxon>Pseudomonadota</taxon>
        <taxon>Alphaproteobacteria</taxon>
        <taxon>Rhodospirillales</taxon>
        <taxon>Azospirillaceae</taxon>
        <taxon>Nitrospirillum</taxon>
    </lineage>
</organism>
<dbReference type="OrthoDB" id="9767721at2"/>
<proteinExistence type="inferred from homology"/>
<dbReference type="InterPro" id="IPR008880">
    <property type="entry name" value="Trigger_fac_C"/>
</dbReference>
<dbReference type="InterPro" id="IPR036611">
    <property type="entry name" value="Trigger_fac_ribosome-bd_sf"/>
</dbReference>
<keyword evidence="12" id="KW-0963">Cytoplasm</keyword>
<evidence type="ECO:0000313" key="17">
    <source>
        <dbReference type="Proteomes" id="UP000319859"/>
    </source>
</evidence>
<evidence type="ECO:0000256" key="9">
    <source>
        <dbReference type="ARBA" id="ARBA00023306"/>
    </source>
</evidence>